<dbReference type="SUPFAM" id="SSF46565">
    <property type="entry name" value="Chaperone J-domain"/>
    <property type="match status" value="1"/>
</dbReference>
<dbReference type="AlphaFoldDB" id="A0A544QNG6"/>
<feature type="compositionally biased region" description="Basic and acidic residues" evidence="1">
    <location>
        <begin position="151"/>
        <end position="172"/>
    </location>
</feature>
<keyword evidence="2" id="KW-1133">Transmembrane helix</keyword>
<dbReference type="OrthoDB" id="342535at2157"/>
<feature type="region of interest" description="Disordered" evidence="1">
    <location>
        <begin position="1"/>
        <end position="22"/>
    </location>
</feature>
<dbReference type="PROSITE" id="PS50076">
    <property type="entry name" value="DNAJ_2"/>
    <property type="match status" value="1"/>
</dbReference>
<dbReference type="Proteomes" id="UP000315385">
    <property type="component" value="Unassembled WGS sequence"/>
</dbReference>
<organism evidence="4 5">
    <name type="scientific">Halonotius roseus</name>
    <dbReference type="NCBI Taxonomy" id="2511997"/>
    <lineage>
        <taxon>Archaea</taxon>
        <taxon>Methanobacteriati</taxon>
        <taxon>Methanobacteriota</taxon>
        <taxon>Stenosarchaea group</taxon>
        <taxon>Halobacteria</taxon>
        <taxon>Halobacteriales</taxon>
        <taxon>Haloferacaceae</taxon>
        <taxon>Halonotius</taxon>
    </lineage>
</organism>
<dbReference type="Gene3D" id="1.10.287.110">
    <property type="entry name" value="DnaJ domain"/>
    <property type="match status" value="1"/>
</dbReference>
<dbReference type="PANTHER" id="PTHR44825:SF1">
    <property type="entry name" value="DNAJ HOMOLOG SUBFAMILY C MEMBER 4"/>
    <property type="match status" value="1"/>
</dbReference>
<evidence type="ECO:0000256" key="1">
    <source>
        <dbReference type="SAM" id="MobiDB-lite"/>
    </source>
</evidence>
<feature type="compositionally biased region" description="Low complexity" evidence="1">
    <location>
        <begin position="111"/>
        <end position="150"/>
    </location>
</feature>
<feature type="compositionally biased region" description="Low complexity" evidence="1">
    <location>
        <begin position="173"/>
        <end position="189"/>
    </location>
</feature>
<feature type="transmembrane region" description="Helical" evidence="2">
    <location>
        <begin position="298"/>
        <end position="315"/>
    </location>
</feature>
<dbReference type="PANTHER" id="PTHR44825">
    <property type="match status" value="1"/>
</dbReference>
<feature type="transmembrane region" description="Helical" evidence="2">
    <location>
        <begin position="322"/>
        <end position="338"/>
    </location>
</feature>
<sequence>MPDRYRGTPSADSYYERLGVDPDANEETIKRAGKLAKRTLHPDNNSSEQATAEREFDRVTDAADALTDSESRAAYDTFIDDQGPATGTDRYEEWEAAGRPKSPTAWLSEPRSSGSSSTASTSTTNASTTNGTSTTSRSTNASTTNNTSSRTRTDASRQPNADRRPNDRRRPSEQTTASTSADETAETATNDSYTAAASTPETETGERAEAASTTPTGRATSKRAPESVLGEDPEELYSKYVLDSDAAWGPGETEAGQTGGGSGTAGVTPSVAGAVVSRFVSAEVAADIDRVAAAPKPWWLRGGLAVVLLALAVVVGPVAERLALLPFVAVPRIGLWLYPTLAAGVTLAPELVPLETPGLWLAAYAGLSVGYVLLGRRLRMAGQS</sequence>
<keyword evidence="2" id="KW-0812">Transmembrane</keyword>
<dbReference type="InterPro" id="IPR036869">
    <property type="entry name" value="J_dom_sf"/>
</dbReference>
<keyword evidence="5" id="KW-1185">Reference proteome</keyword>
<dbReference type="InterPro" id="IPR052763">
    <property type="entry name" value="DnaJ_C4"/>
</dbReference>
<feature type="compositionally biased region" description="Basic and acidic residues" evidence="1">
    <location>
        <begin position="51"/>
        <end position="61"/>
    </location>
</feature>
<proteinExistence type="predicted"/>
<dbReference type="RefSeq" id="WP_142443569.1">
    <property type="nucleotide sequence ID" value="NZ_SESI01000002.1"/>
</dbReference>
<dbReference type="InterPro" id="IPR001623">
    <property type="entry name" value="DnaJ_domain"/>
</dbReference>
<dbReference type="Pfam" id="PF00226">
    <property type="entry name" value="DnaJ"/>
    <property type="match status" value="1"/>
</dbReference>
<dbReference type="EMBL" id="SESI01000002">
    <property type="protein sequence ID" value="TQQ80456.1"/>
    <property type="molecule type" value="Genomic_DNA"/>
</dbReference>
<protein>
    <submittedName>
        <fullName evidence="4">J domain-containing protein</fullName>
    </submittedName>
</protein>
<comment type="caution">
    <text evidence="4">The sequence shown here is derived from an EMBL/GenBank/DDBJ whole genome shotgun (WGS) entry which is preliminary data.</text>
</comment>
<dbReference type="SMART" id="SM00271">
    <property type="entry name" value="DnaJ"/>
    <property type="match status" value="1"/>
</dbReference>
<dbReference type="PRINTS" id="PR00625">
    <property type="entry name" value="JDOMAIN"/>
</dbReference>
<feature type="compositionally biased region" description="Basic and acidic residues" evidence="1">
    <location>
        <begin position="89"/>
        <end position="98"/>
    </location>
</feature>
<feature type="domain" description="J" evidence="3">
    <location>
        <begin position="13"/>
        <end position="79"/>
    </location>
</feature>
<feature type="transmembrane region" description="Helical" evidence="2">
    <location>
        <begin position="358"/>
        <end position="374"/>
    </location>
</feature>
<keyword evidence="2" id="KW-0472">Membrane</keyword>
<evidence type="ECO:0000313" key="4">
    <source>
        <dbReference type="EMBL" id="TQQ80456.1"/>
    </source>
</evidence>
<evidence type="ECO:0000313" key="5">
    <source>
        <dbReference type="Proteomes" id="UP000315385"/>
    </source>
</evidence>
<feature type="compositionally biased region" description="Polar residues" evidence="1">
    <location>
        <begin position="190"/>
        <end position="202"/>
    </location>
</feature>
<feature type="region of interest" description="Disordered" evidence="1">
    <location>
        <begin position="34"/>
        <end position="234"/>
    </location>
</feature>
<name>A0A544QNG6_9EURY</name>
<gene>
    <name evidence="4" type="ORF">EWF95_08175</name>
</gene>
<reference evidence="4 5" key="1">
    <citation type="submission" date="2019-02" db="EMBL/GenBank/DDBJ databases">
        <title>Halonotius sp. a new haloqrchaeon isolated from saline water.</title>
        <authorList>
            <person name="Duran-Viseras A."/>
            <person name="Sanchez-Porro C."/>
            <person name="Ventosa A."/>
        </authorList>
    </citation>
    <scope>NUCLEOTIDE SEQUENCE [LARGE SCALE GENOMIC DNA]</scope>
    <source>
        <strain evidence="4 5">F9-27</strain>
    </source>
</reference>
<evidence type="ECO:0000256" key="2">
    <source>
        <dbReference type="SAM" id="Phobius"/>
    </source>
</evidence>
<dbReference type="CDD" id="cd06257">
    <property type="entry name" value="DnaJ"/>
    <property type="match status" value="1"/>
</dbReference>
<evidence type="ECO:0000259" key="3">
    <source>
        <dbReference type="PROSITE" id="PS50076"/>
    </source>
</evidence>
<accession>A0A544QNG6</accession>